<dbReference type="UniPathway" id="UPA00337"/>
<dbReference type="NCBIfam" id="TIGR01507">
    <property type="entry name" value="hopene_cyclase"/>
    <property type="match status" value="1"/>
</dbReference>
<evidence type="ECO:0000259" key="5">
    <source>
        <dbReference type="Pfam" id="PF13243"/>
    </source>
</evidence>
<feature type="domain" description="Squalene cyclase C-terminal" evidence="5">
    <location>
        <begin position="328"/>
        <end position="653"/>
    </location>
</feature>
<dbReference type="PANTHER" id="PTHR11764:SF20">
    <property type="entry name" value="LANOSTEROL SYNTHASE"/>
    <property type="match status" value="1"/>
</dbReference>
<dbReference type="Pfam" id="PF13243">
    <property type="entry name" value="SQHop_cyclase_C"/>
    <property type="match status" value="1"/>
</dbReference>
<dbReference type="SUPFAM" id="SSF48239">
    <property type="entry name" value="Terpenoid cyclases/Protein prenyltransferases"/>
    <property type="match status" value="2"/>
</dbReference>
<evidence type="ECO:0000313" key="8">
    <source>
        <dbReference type="Proteomes" id="UP000198704"/>
    </source>
</evidence>
<dbReference type="Proteomes" id="UP000198704">
    <property type="component" value="Unassembled WGS sequence"/>
</dbReference>
<dbReference type="NCBIfam" id="TIGR01787">
    <property type="entry name" value="squalene_cyclas"/>
    <property type="match status" value="1"/>
</dbReference>
<dbReference type="STRING" id="582672.SAMN05216360_104364"/>
<evidence type="ECO:0000256" key="1">
    <source>
        <dbReference type="ARBA" id="ARBA00004999"/>
    </source>
</evidence>
<dbReference type="InterPro" id="IPR002365">
    <property type="entry name" value="Terpene_synthase_CS"/>
</dbReference>
<accession>A0A1G9XEL0</accession>
<evidence type="ECO:0000256" key="2">
    <source>
        <dbReference type="ARBA" id="ARBA00009755"/>
    </source>
</evidence>
<reference evidence="8" key="1">
    <citation type="submission" date="2016-10" db="EMBL/GenBank/DDBJ databases">
        <authorList>
            <person name="Varghese N."/>
            <person name="Submissions S."/>
        </authorList>
    </citation>
    <scope>NUCLEOTIDE SEQUENCE [LARGE SCALE GENOMIC DNA]</scope>
    <source>
        <strain evidence="8">BL47</strain>
    </source>
</reference>
<dbReference type="InterPro" id="IPR032696">
    <property type="entry name" value="SQ_cyclase_C"/>
</dbReference>
<sequence>MMREAVSKVEPLQRSKTQGISLDDVERGVAQATRALTALSQNDGHICFELEADATIPSEYILFHQFRGTQIRDGLEAKIGNYLRRTQGHHGGWALVHEGPFDMSCTVKAYFALKMIGDDIEAPHMRRAREAILARGGAANANVFTRFLLALYGEVPWRAVPVMPVEVMFLPKWFPFHLDKISYWARTTVVPLFVLQATKPRARNPRGVSIQELFLTPPESVRRWPGSPHATWPWTPIFGFIDRMLQLVEDRMPRKSRQRAMEKARAWVSERLNGEDGLGAIFPAMVNSVLMYEVMGYRPDHPQVRVACDAIEKLVVEKAEEAYVQPCVSPVWDTALASHALLEAGGPEAEAQARAGLDWLKPRQVLDIVGDWAARKPKVRPGGWAFQYANAHYPDLDDTAVVVMAMDRAMHQHGLVAGMPDYKASIARAREWVEGLQSEDGGWAAFDADNNHMYLNHIPFSDHGALLDPPTADVTARVVGMLAQLGETRETSRALDRGVNYLLNDQEEDGSWYGRWGMNFIYGTWSVLCALNAAGVDPADPRIQKAVSWLIRIQNPDGGWGEDASSYKIDPAFEPGSSTASQTAWALLALMAAGAVDDPAVTRGINFLTRTQGADGFWKEERYTATGFPRVFYLRYHGYPKFFPLWAMARYRNLKRTNSRRVQFGM</sequence>
<comment type="similarity">
    <text evidence="2">Belongs to the terpene cyclase/mutase family.</text>
</comment>
<comment type="pathway">
    <text evidence="1">Secondary metabolite biosynthesis; hopanoid biosynthesis.</text>
</comment>
<dbReference type="AlphaFoldDB" id="A0A1G9XEL0"/>
<dbReference type="Pfam" id="PF13249">
    <property type="entry name" value="SQHop_cyclase_N"/>
    <property type="match status" value="1"/>
</dbReference>
<feature type="domain" description="Squalene cyclase N-terminal" evidence="6">
    <location>
        <begin position="29"/>
        <end position="319"/>
    </location>
</feature>
<dbReference type="GO" id="GO:0016866">
    <property type="term" value="F:intramolecular transferase activity"/>
    <property type="evidence" value="ECO:0007669"/>
    <property type="project" value="InterPro"/>
</dbReference>
<organism evidence="7 8">
    <name type="scientific">Methylobacterium phyllostachyos</name>
    <dbReference type="NCBI Taxonomy" id="582672"/>
    <lineage>
        <taxon>Bacteria</taxon>
        <taxon>Pseudomonadati</taxon>
        <taxon>Pseudomonadota</taxon>
        <taxon>Alphaproteobacteria</taxon>
        <taxon>Hyphomicrobiales</taxon>
        <taxon>Methylobacteriaceae</taxon>
        <taxon>Methylobacterium</taxon>
    </lineage>
</organism>
<gene>
    <name evidence="7" type="ORF">SAMN05216360_104364</name>
</gene>
<dbReference type="InterPro" id="IPR032697">
    <property type="entry name" value="SQ_cyclase_N"/>
</dbReference>
<dbReference type="PROSITE" id="PS01074">
    <property type="entry name" value="TERPENE_SYNTHASES"/>
    <property type="match status" value="1"/>
</dbReference>
<evidence type="ECO:0000259" key="6">
    <source>
        <dbReference type="Pfam" id="PF13249"/>
    </source>
</evidence>
<dbReference type="InterPro" id="IPR006400">
    <property type="entry name" value="Hopene-cyclase"/>
</dbReference>
<keyword evidence="4" id="KW-0413">Isomerase</keyword>
<dbReference type="CDD" id="cd02892">
    <property type="entry name" value="SQCY_1"/>
    <property type="match status" value="1"/>
</dbReference>
<keyword evidence="3" id="KW-0677">Repeat</keyword>
<dbReference type="InterPro" id="IPR018333">
    <property type="entry name" value="Squalene_cyclase"/>
</dbReference>
<keyword evidence="8" id="KW-1185">Reference proteome</keyword>
<name>A0A1G9XEL0_9HYPH</name>
<dbReference type="InterPro" id="IPR008930">
    <property type="entry name" value="Terpenoid_cyclase/PrenylTrfase"/>
</dbReference>
<protein>
    <submittedName>
        <fullName evidence="7">Squalene-hopene/tetraprenyl-beta-curcumene cyclase</fullName>
    </submittedName>
</protein>
<dbReference type="PANTHER" id="PTHR11764">
    <property type="entry name" value="TERPENE CYCLASE/MUTASE FAMILY MEMBER"/>
    <property type="match status" value="1"/>
</dbReference>
<evidence type="ECO:0000256" key="4">
    <source>
        <dbReference type="ARBA" id="ARBA00023235"/>
    </source>
</evidence>
<dbReference type="SFLD" id="SFLDG01016">
    <property type="entry name" value="Prenyltransferase_Like_2"/>
    <property type="match status" value="1"/>
</dbReference>
<dbReference type="Gene3D" id="1.50.10.20">
    <property type="match status" value="2"/>
</dbReference>
<evidence type="ECO:0000313" key="7">
    <source>
        <dbReference type="EMBL" id="SDM95137.1"/>
    </source>
</evidence>
<dbReference type="GO" id="GO:0016104">
    <property type="term" value="P:triterpenoid biosynthetic process"/>
    <property type="evidence" value="ECO:0007669"/>
    <property type="project" value="InterPro"/>
</dbReference>
<dbReference type="EMBL" id="FNHS01000004">
    <property type="protein sequence ID" value="SDM95137.1"/>
    <property type="molecule type" value="Genomic_DNA"/>
</dbReference>
<dbReference type="GO" id="GO:0005811">
    <property type="term" value="C:lipid droplet"/>
    <property type="evidence" value="ECO:0007669"/>
    <property type="project" value="InterPro"/>
</dbReference>
<evidence type="ECO:0000256" key="3">
    <source>
        <dbReference type="ARBA" id="ARBA00022737"/>
    </source>
</evidence>
<proteinExistence type="inferred from homology"/>